<reference evidence="2 3" key="1">
    <citation type="journal article" date="2014" name="Genome Announc.">
        <title>Complete Genome Sequences of Two Escherichia coli O145:H28 Outbreak Strains of Food Origin.</title>
        <authorList>
            <person name="Cooper K.K."/>
            <person name="Mandrell R.E."/>
            <person name="Louie J.W."/>
            <person name="Korlach J."/>
            <person name="Clark T.A."/>
            <person name="Parker C.T."/>
            <person name="Huynh S."/>
            <person name="Chain P.S."/>
            <person name="Ahmed S."/>
            <person name="Carter M.Q."/>
        </authorList>
    </citation>
    <scope>NUCLEOTIDE SEQUENCE [LARGE SCALE GENOMIC DNA]</scope>
    <source>
        <strain evidence="2 3">RM12581</strain>
    </source>
</reference>
<name>A0ABC7ZR30_ECOLR</name>
<dbReference type="AlphaFoldDB" id="A0ABC7ZR30"/>
<organism evidence="2 3">
    <name type="scientific">Escherichia coli O145:H28 (strain RM12581)</name>
    <dbReference type="NCBI Taxonomy" id="1248823"/>
    <lineage>
        <taxon>Bacteria</taxon>
        <taxon>Pseudomonadati</taxon>
        <taxon>Pseudomonadota</taxon>
        <taxon>Gammaproteobacteria</taxon>
        <taxon>Enterobacterales</taxon>
        <taxon>Enterobacteriaceae</taxon>
        <taxon>Escherichia</taxon>
    </lineage>
</organism>
<dbReference type="EMBL" id="CP007136">
    <property type="protein sequence ID" value="AHY70223.1"/>
    <property type="molecule type" value="Genomic_DNA"/>
</dbReference>
<evidence type="ECO:0000313" key="2">
    <source>
        <dbReference type="EMBL" id="AHY70223.1"/>
    </source>
</evidence>
<evidence type="ECO:0008006" key="4">
    <source>
        <dbReference type="Google" id="ProtNLM"/>
    </source>
</evidence>
<feature type="region of interest" description="Disordered" evidence="1">
    <location>
        <begin position="1"/>
        <end position="21"/>
    </location>
</feature>
<proteinExistence type="predicted"/>
<evidence type="ECO:0000313" key="3">
    <source>
        <dbReference type="Proteomes" id="UP000025231"/>
    </source>
</evidence>
<accession>A0ABC7ZR30</accession>
<evidence type="ECO:0000256" key="1">
    <source>
        <dbReference type="SAM" id="MobiDB-lite"/>
    </source>
</evidence>
<gene>
    <name evidence="2" type="ORF">ECRM12581_8465</name>
</gene>
<protein>
    <recommendedName>
        <fullName evidence="4">Mannitol-1-phosphate 5-dehydrogenase</fullName>
    </recommendedName>
</protein>
<dbReference type="Proteomes" id="UP000025231">
    <property type="component" value="Chromosome"/>
</dbReference>
<sequence length="40" mass="4448">MQAPGQYRCPDKAFTPHPAKNDALQPALMGFSRSYLSVPR</sequence>